<accession>A0ACC0CZZ1</accession>
<keyword evidence="2" id="KW-1185">Reference proteome</keyword>
<protein>
    <submittedName>
        <fullName evidence="1">Uncharacterized protein</fullName>
    </submittedName>
</protein>
<evidence type="ECO:0000313" key="2">
    <source>
        <dbReference type="Proteomes" id="UP001497680"/>
    </source>
</evidence>
<name>A0ACC0CZZ1_9PEZI</name>
<dbReference type="Proteomes" id="UP001497680">
    <property type="component" value="Unassembled WGS sequence"/>
</dbReference>
<dbReference type="EMBL" id="MU394320">
    <property type="protein sequence ID" value="KAI6085994.1"/>
    <property type="molecule type" value="Genomic_DNA"/>
</dbReference>
<reference evidence="1 2" key="1">
    <citation type="journal article" date="2022" name="New Phytol.">
        <title>Ecological generalism drives hyperdiversity of secondary metabolite gene clusters in xylarialean endophytes.</title>
        <authorList>
            <person name="Franco M.E.E."/>
            <person name="Wisecaver J.H."/>
            <person name="Arnold A.E."/>
            <person name="Ju Y.M."/>
            <person name="Slot J.C."/>
            <person name="Ahrendt S."/>
            <person name="Moore L.P."/>
            <person name="Eastman K.E."/>
            <person name="Scott K."/>
            <person name="Konkel Z."/>
            <person name="Mondo S.J."/>
            <person name="Kuo A."/>
            <person name="Hayes R.D."/>
            <person name="Haridas S."/>
            <person name="Andreopoulos B."/>
            <person name="Riley R."/>
            <person name="LaButti K."/>
            <person name="Pangilinan J."/>
            <person name="Lipzen A."/>
            <person name="Amirebrahimi M."/>
            <person name="Yan J."/>
            <person name="Adam C."/>
            <person name="Keymanesh K."/>
            <person name="Ng V."/>
            <person name="Louie K."/>
            <person name="Northen T."/>
            <person name="Drula E."/>
            <person name="Henrissat B."/>
            <person name="Hsieh H.M."/>
            <person name="Youens-Clark K."/>
            <person name="Lutzoni F."/>
            <person name="Miadlikowska J."/>
            <person name="Eastwood D.C."/>
            <person name="Hamelin R.C."/>
            <person name="Grigoriev I.V."/>
            <person name="U'Ren J.M."/>
        </authorList>
    </citation>
    <scope>NUCLEOTIDE SEQUENCE [LARGE SCALE GENOMIC DNA]</scope>
    <source>
        <strain evidence="1 2">ER1909</strain>
    </source>
</reference>
<gene>
    <name evidence="1" type="ORF">F4821DRAFT_260491</name>
</gene>
<sequence length="334" mass="37819">MSLDLSPSFKRENIPVAVSTFRSDGEVPVLDSQHFEGNLCYVFKVNFSDEESWAVRIPNTTSQKPPIAYVEKEQIIIQELNRVAFRPAPRFIGASNTFDNPVGHPFIVLSWLEGSPLTWSPTSPPRPIRDEVLREITELQLQLIYRTSESRIATCTEWFETVIGHRLLQVQRGELPEITIKDCFDQISFLDQVVQPRFDNLPHAMDHGFLMPHNILVDSKYKITGIVGWGLAAKVPILLAGRFPRFLQLGLSLPASQTLLQDRHVCLVTLSSHHTNIAHAMKVIQSEGDVDFRHCYLDSIANTGTHREMARLGWKLPLKNLGMSVVQPSTEMML</sequence>
<organism evidence="1 2">
    <name type="scientific">Hypoxylon rubiginosum</name>
    <dbReference type="NCBI Taxonomy" id="110542"/>
    <lineage>
        <taxon>Eukaryota</taxon>
        <taxon>Fungi</taxon>
        <taxon>Dikarya</taxon>
        <taxon>Ascomycota</taxon>
        <taxon>Pezizomycotina</taxon>
        <taxon>Sordariomycetes</taxon>
        <taxon>Xylariomycetidae</taxon>
        <taxon>Xylariales</taxon>
        <taxon>Hypoxylaceae</taxon>
        <taxon>Hypoxylon</taxon>
    </lineage>
</organism>
<comment type="caution">
    <text evidence="1">The sequence shown here is derived from an EMBL/GenBank/DDBJ whole genome shotgun (WGS) entry which is preliminary data.</text>
</comment>
<proteinExistence type="predicted"/>
<evidence type="ECO:0000313" key="1">
    <source>
        <dbReference type="EMBL" id="KAI6085994.1"/>
    </source>
</evidence>